<keyword evidence="1" id="KW-0812">Transmembrane</keyword>
<accession>A0ABU9Y0Z4</accession>
<keyword evidence="1" id="KW-1133">Transmembrane helix</keyword>
<dbReference type="EMBL" id="JBDIME010000004">
    <property type="protein sequence ID" value="MEN2789463.1"/>
    <property type="molecule type" value="Genomic_DNA"/>
</dbReference>
<feature type="transmembrane region" description="Helical" evidence="1">
    <location>
        <begin position="6"/>
        <end position="23"/>
    </location>
</feature>
<dbReference type="Proteomes" id="UP001419910">
    <property type="component" value="Unassembled WGS sequence"/>
</dbReference>
<evidence type="ECO:0000256" key="1">
    <source>
        <dbReference type="SAM" id="Phobius"/>
    </source>
</evidence>
<reference evidence="2 3" key="1">
    <citation type="submission" date="2024-05" db="EMBL/GenBank/DDBJ databases">
        <authorList>
            <person name="Liu Q."/>
            <person name="Xin Y.-H."/>
        </authorList>
    </citation>
    <scope>NUCLEOTIDE SEQUENCE [LARGE SCALE GENOMIC DNA]</scope>
    <source>
        <strain evidence="2 3">CGMCC 1.10181</strain>
    </source>
</reference>
<gene>
    <name evidence="2" type="ORF">ABC974_07500</name>
</gene>
<comment type="caution">
    <text evidence="2">The sequence shown here is derived from an EMBL/GenBank/DDBJ whole genome shotgun (WGS) entry which is preliminary data.</text>
</comment>
<feature type="transmembrane region" description="Helical" evidence="1">
    <location>
        <begin position="88"/>
        <end position="109"/>
    </location>
</feature>
<name>A0ABU9Y0Z4_9SPHN</name>
<feature type="transmembrane region" description="Helical" evidence="1">
    <location>
        <begin position="55"/>
        <end position="76"/>
    </location>
</feature>
<protein>
    <submittedName>
        <fullName evidence="2">Uncharacterized protein</fullName>
    </submittedName>
</protein>
<feature type="transmembrane region" description="Helical" evidence="1">
    <location>
        <begin position="30"/>
        <end position="49"/>
    </location>
</feature>
<keyword evidence="3" id="KW-1185">Reference proteome</keyword>
<proteinExistence type="predicted"/>
<dbReference type="RefSeq" id="WP_343887237.1">
    <property type="nucleotide sequence ID" value="NZ_BAAAEH010000002.1"/>
</dbReference>
<evidence type="ECO:0000313" key="2">
    <source>
        <dbReference type="EMBL" id="MEN2789463.1"/>
    </source>
</evidence>
<evidence type="ECO:0000313" key="3">
    <source>
        <dbReference type="Proteomes" id="UP001419910"/>
    </source>
</evidence>
<organism evidence="2 3">
    <name type="scientific">Sphingomonas oligophenolica</name>
    <dbReference type="NCBI Taxonomy" id="301154"/>
    <lineage>
        <taxon>Bacteria</taxon>
        <taxon>Pseudomonadati</taxon>
        <taxon>Pseudomonadota</taxon>
        <taxon>Alphaproteobacteria</taxon>
        <taxon>Sphingomonadales</taxon>
        <taxon>Sphingomonadaceae</taxon>
        <taxon>Sphingomonas</taxon>
    </lineage>
</organism>
<sequence>MIRAALGVVAAIVAMAVVIFIAVKIPERTWAPAIGMVLACFAGGYAGTFVGRTQWSGWIAVGLLVALLAFGVFYFVYLRQGSLRGVVLWRVVGVPTAMLVACWCGTLLASKAIPVIEEVDLEDLHRAFE</sequence>
<keyword evidence="1" id="KW-0472">Membrane</keyword>